<evidence type="ECO:0000256" key="2">
    <source>
        <dbReference type="ARBA" id="ARBA00010559"/>
    </source>
</evidence>
<evidence type="ECO:0000256" key="9">
    <source>
        <dbReference type="RuleBase" id="RU367065"/>
    </source>
</evidence>
<dbReference type="SMART" id="SM01036">
    <property type="entry name" value="BP28CT"/>
    <property type="match status" value="1"/>
</dbReference>
<feature type="repeat" description="HEAT" evidence="8">
    <location>
        <begin position="1782"/>
        <end position="1820"/>
    </location>
</feature>
<evidence type="ECO:0000256" key="7">
    <source>
        <dbReference type="ARBA" id="ARBA00023274"/>
    </source>
</evidence>
<dbReference type="InterPro" id="IPR011989">
    <property type="entry name" value="ARM-like"/>
</dbReference>
<feature type="region of interest" description="Disordered" evidence="10">
    <location>
        <begin position="849"/>
        <end position="868"/>
    </location>
</feature>
<dbReference type="EMBL" id="JBBJBU010000001">
    <property type="protein sequence ID" value="KAK7207448.1"/>
    <property type="molecule type" value="Genomic_DNA"/>
</dbReference>
<dbReference type="RefSeq" id="XP_064770481.1">
    <property type="nucleotide sequence ID" value="XM_064911461.1"/>
</dbReference>
<gene>
    <name evidence="12" type="ORF">BZA70DRAFT_271308</name>
</gene>
<dbReference type="Gene3D" id="1.25.10.10">
    <property type="entry name" value="Leucine-rich Repeat Variant"/>
    <property type="match status" value="1"/>
</dbReference>
<comment type="subcellular location">
    <subcellularLocation>
        <location evidence="1 9">Nucleus</location>
        <location evidence="1 9">Nucleolus</location>
    </subcellularLocation>
</comment>
<feature type="region of interest" description="Disordered" evidence="10">
    <location>
        <begin position="1710"/>
        <end position="1733"/>
    </location>
</feature>
<dbReference type="Proteomes" id="UP001498771">
    <property type="component" value="Unassembled WGS sequence"/>
</dbReference>
<organism evidence="12 13">
    <name type="scientific">Myxozyma melibiosi</name>
    <dbReference type="NCBI Taxonomy" id="54550"/>
    <lineage>
        <taxon>Eukaryota</taxon>
        <taxon>Fungi</taxon>
        <taxon>Dikarya</taxon>
        <taxon>Ascomycota</taxon>
        <taxon>Saccharomycotina</taxon>
        <taxon>Lipomycetes</taxon>
        <taxon>Lipomycetales</taxon>
        <taxon>Lipomycetaceae</taxon>
        <taxon>Myxozyma</taxon>
    </lineage>
</organism>
<evidence type="ECO:0000259" key="11">
    <source>
        <dbReference type="SMART" id="SM01036"/>
    </source>
</evidence>
<evidence type="ECO:0000256" key="4">
    <source>
        <dbReference type="ARBA" id="ARBA00022517"/>
    </source>
</evidence>
<dbReference type="PANTHER" id="PTHR13457:SF1">
    <property type="entry name" value="HEAT REPEAT-CONTAINING PROTEIN 1"/>
    <property type="match status" value="1"/>
</dbReference>
<evidence type="ECO:0000256" key="1">
    <source>
        <dbReference type="ARBA" id="ARBA00004604"/>
    </source>
</evidence>
<evidence type="ECO:0000256" key="5">
    <source>
        <dbReference type="ARBA" id="ARBA00022552"/>
    </source>
</evidence>
<proteinExistence type="inferred from homology"/>
<comment type="subunit">
    <text evidence="9">Component of the ribosomal small subunit (SSU) processome.</text>
</comment>
<name>A0ABR1FE49_9ASCO</name>
<evidence type="ECO:0000256" key="10">
    <source>
        <dbReference type="SAM" id="MobiDB-lite"/>
    </source>
</evidence>
<dbReference type="InterPro" id="IPR040191">
    <property type="entry name" value="UTP10"/>
</dbReference>
<feature type="domain" description="BP28 C-terminal" evidence="11">
    <location>
        <begin position="1498"/>
        <end position="1649"/>
    </location>
</feature>
<dbReference type="Pfam" id="PF12397">
    <property type="entry name" value="U3snoRNP10"/>
    <property type="match status" value="1"/>
</dbReference>
<dbReference type="Pfam" id="PF08146">
    <property type="entry name" value="BP28CT"/>
    <property type="match status" value="1"/>
</dbReference>
<dbReference type="SUPFAM" id="SSF48371">
    <property type="entry name" value="ARM repeat"/>
    <property type="match status" value="1"/>
</dbReference>
<evidence type="ECO:0000256" key="6">
    <source>
        <dbReference type="ARBA" id="ARBA00023242"/>
    </source>
</evidence>
<dbReference type="InterPro" id="IPR056473">
    <property type="entry name" value="HEAT_Utp10/HEAT1"/>
</dbReference>
<dbReference type="PANTHER" id="PTHR13457">
    <property type="entry name" value="BAP28"/>
    <property type="match status" value="1"/>
</dbReference>
<keyword evidence="7 9" id="KW-0687">Ribonucleoprotein</keyword>
<keyword evidence="4 9" id="KW-0690">Ribosome biogenesis</keyword>
<keyword evidence="6 9" id="KW-0539">Nucleus</keyword>
<evidence type="ECO:0000256" key="8">
    <source>
        <dbReference type="PROSITE-ProRule" id="PRU00103"/>
    </source>
</evidence>
<dbReference type="InterPro" id="IPR016024">
    <property type="entry name" value="ARM-type_fold"/>
</dbReference>
<evidence type="ECO:0000313" key="13">
    <source>
        <dbReference type="Proteomes" id="UP001498771"/>
    </source>
</evidence>
<accession>A0ABR1FE49</accession>
<dbReference type="GeneID" id="90036973"/>
<sequence>MATALAKQLSAIKAKSASVSTLDRKKRQKSHAVSLIYEPIVAAKQDLDSVYLVAYEGFLDLVSIDPRFRVFERSLFSETSITIDRHVQTAEQNAALDKAIESFLSLVASRVLLQPAMKALEWLVRRFKINEMNREILLLTFLPYHSHSVFQRILDVVQGPLPPLFGFFSNAKLTATPIPRNTLVRALTRDVQLFALVSEFTVSQVQAHCEYHTLLSFWTSISISVILALKDANTPDEVVAERFIPHISDVIAARKSPEAQTAAYMIIVVLVSQIRLSTEVLQAIAQSLALNWTKKSCKTGLAALTQVIQFQDVGALKYAPLDAKVMKAIRKIDSLDEDLKEIKRKVKIDKFVVSYILAIIEHHPSDSEEIFDLLEDSSLSNAQKAFVLESVLRKALEGDADDDLKIAFRGALASADESSSFRALVLDTVNSMGTDIDALELRLNVSIKPQDAPAALTDGAMEIDSAPALFSFDDRLKSISRAQVHSYLEPNASADFDAMAEVFLQGLAEEKPMSQLLSNTNLFPVDSDLPVSFLLRMAISTYPVLARIEALKLFGLAVSNASDAVDYQASIVFLLVALTDSSENVRRAAADCLKALDQRYEQTAKSSKIWGLESIYGTGNETDLLKWLGLKDLKSFVHFYIVPRLEEVILDKSFTKSIVGNAVDTSVMLTGEKKKREINLKGAVCAFLTSHIVASPFFRVKLALLNMLSGTRKIVSSLSALCDSFLNDWIAKREVYSKALQSEKIPIATFETALLKIVSGGDDAEGEKFLISCLKADIPGLSDAAGDRLVETWSAWSHDSQLGFIKVLINMTLDDQAAYGALDCLSRLQISTPIFSIILSEPKLVPEIEASQQSKRRRRRSSTSQSVTPALISTHQSLRELTLVLELLEGSRPETHSGLLKQLLSILGDLLLVKTDSSLPVQYTQQILVDCILPIIKTADKSQLDSNTVRIDIIVSCIRSSSSPQIQNKFLLLVAALASLSPEIVLHSVMPIFTFMGANTIRQDDEFSAHVIQQTISQVVPALALSTTTNDSFGMVELVLSFVNAFPYIPYHRRVKLFTTLTKTLGANESLALVLRLLAKRHYDLVSRNKTSEAKTLSEFADVFLRGFSVEERIEAVSRYVAFARKIPTDLSAATVESGYVADLADMSSDKVLAFKIDLLQFIRDALNSAQKRAQVAAIFKASSEEYDADAVSALQASFASAVETLLDIIASSEKPKTRKYQEEAYDTLDAVLNLLPIQDFVSVLERLISRRDDNSTVRRALVTVRSKFENDAKVNDGLARNSALMILPTICAAISSLGAADAELAKLGFMALDCLCGKFGAVEPDAFDGEVIELVIGDLGVQSADDAAAVSALVCLSSLGTALGARILAYLPRIVPMVMTLLEKAIKDGKDLVIIGVFMLVDSFVKRIPMFMASYMTKILNLVFLSASKDAESATEDSDAVGEARSSLLENVIAKVPTKQLLGALIGNWDSVLAKWDLAMIKLHLSTTAQVIEVGARKAITGDASKIFDFLLSGFDTRNLEGEKTETTASIADEVERIVIEIAMQVVLKLNDKVFRPLFVRTTKWAMEEDLASSVARRNRLVVVFKFCERLFSSLKSIVTSYYGYILDSTADLLISYVTDASASFDLVLWETVIKTLTAAFANDQEEFWQAPIRFDKMAAPLFAQLGLGLKNSDSLTQAIVAFAVSCASEEHYKYINKAILSYMKDLDDEDEDMSDSDDEEDKAGEAGEDDEIKLDPKKVSKIARAKSGASASDIKITAVKTLKAIYERLGDEWLSMLPQLVPVVAELLEDEDESVETEVRKDLVPVIEGVLGESLDRYLN</sequence>
<dbReference type="Pfam" id="PF23243">
    <property type="entry name" value="HEAT_HEATR1"/>
    <property type="match status" value="1"/>
</dbReference>
<keyword evidence="13" id="KW-1185">Reference proteome</keyword>
<reference evidence="12 13" key="1">
    <citation type="submission" date="2024-03" db="EMBL/GenBank/DDBJ databases">
        <title>Genome-scale model development and genomic sequencing of the oleaginous clade Lipomyces.</title>
        <authorList>
            <consortium name="Lawrence Berkeley National Laboratory"/>
            <person name="Czajka J.J."/>
            <person name="Han Y."/>
            <person name="Kim J."/>
            <person name="Mondo S.J."/>
            <person name="Hofstad B.A."/>
            <person name="Robles A."/>
            <person name="Haridas S."/>
            <person name="Riley R."/>
            <person name="LaButti K."/>
            <person name="Pangilinan J."/>
            <person name="Andreopoulos W."/>
            <person name="Lipzen A."/>
            <person name="Yan J."/>
            <person name="Wang M."/>
            <person name="Ng V."/>
            <person name="Grigoriev I.V."/>
            <person name="Spatafora J.W."/>
            <person name="Magnuson J.K."/>
            <person name="Baker S.E."/>
            <person name="Pomraning K.R."/>
        </authorList>
    </citation>
    <scope>NUCLEOTIDE SEQUENCE [LARGE SCALE GENOMIC DNA]</scope>
    <source>
        <strain evidence="12 13">Phaff 52-87</strain>
    </source>
</reference>
<dbReference type="InterPro" id="IPR021133">
    <property type="entry name" value="HEAT_type_2"/>
</dbReference>
<protein>
    <recommendedName>
        <fullName evidence="3 9">U3 small nucleolar RNA-associated protein 10</fullName>
    </recommendedName>
</protein>
<evidence type="ECO:0000256" key="3">
    <source>
        <dbReference type="ARBA" id="ARBA00015399"/>
    </source>
</evidence>
<dbReference type="InterPro" id="IPR022125">
    <property type="entry name" value="U3snoRNP10_N"/>
</dbReference>
<dbReference type="InterPro" id="IPR012954">
    <property type="entry name" value="BP28_C_dom"/>
</dbReference>
<comment type="caution">
    <text evidence="12">The sequence shown here is derived from an EMBL/GenBank/DDBJ whole genome shotgun (WGS) entry which is preliminary data.</text>
</comment>
<comment type="similarity">
    <text evidence="2 9">Belongs to the HEATR1/UTP10 family.</text>
</comment>
<comment type="function">
    <text evidence="9">Involved in nucleolar processing of pre-18S ribosomal RNA.</text>
</comment>
<dbReference type="PROSITE" id="PS50077">
    <property type="entry name" value="HEAT_REPEAT"/>
    <property type="match status" value="1"/>
</dbReference>
<keyword evidence="5 9" id="KW-0698">rRNA processing</keyword>
<evidence type="ECO:0000313" key="12">
    <source>
        <dbReference type="EMBL" id="KAK7207448.1"/>
    </source>
</evidence>